<dbReference type="EMBL" id="LXQA011363271">
    <property type="protein sequence ID" value="MCI94680.1"/>
    <property type="molecule type" value="Genomic_DNA"/>
</dbReference>
<evidence type="ECO:0000313" key="2">
    <source>
        <dbReference type="Proteomes" id="UP000265520"/>
    </source>
</evidence>
<comment type="caution">
    <text evidence="1">The sequence shown here is derived from an EMBL/GenBank/DDBJ whole genome shotgun (WGS) entry which is preliminary data.</text>
</comment>
<proteinExistence type="predicted"/>
<dbReference type="Proteomes" id="UP000265520">
    <property type="component" value="Unassembled WGS sequence"/>
</dbReference>
<evidence type="ECO:0000313" key="1">
    <source>
        <dbReference type="EMBL" id="MCI94680.1"/>
    </source>
</evidence>
<reference evidence="1 2" key="1">
    <citation type="journal article" date="2018" name="Front. Plant Sci.">
        <title>Red Clover (Trifolium pratense) and Zigzag Clover (T. medium) - A Picture of Genomic Similarities and Differences.</title>
        <authorList>
            <person name="Dluhosova J."/>
            <person name="Istvanek J."/>
            <person name="Nedelnik J."/>
            <person name="Repkova J."/>
        </authorList>
    </citation>
    <scope>NUCLEOTIDE SEQUENCE [LARGE SCALE GENOMIC DNA]</scope>
    <source>
        <strain evidence="2">cv. 10/8</strain>
        <tissue evidence="1">Leaf</tissue>
    </source>
</reference>
<feature type="non-terminal residue" evidence="1">
    <location>
        <position position="53"/>
    </location>
</feature>
<name>A0A392W7L7_9FABA</name>
<keyword evidence="2" id="KW-1185">Reference proteome</keyword>
<protein>
    <submittedName>
        <fullName evidence="1">Uncharacterized protein</fullName>
    </submittedName>
</protein>
<organism evidence="1 2">
    <name type="scientific">Trifolium medium</name>
    <dbReference type="NCBI Taxonomy" id="97028"/>
    <lineage>
        <taxon>Eukaryota</taxon>
        <taxon>Viridiplantae</taxon>
        <taxon>Streptophyta</taxon>
        <taxon>Embryophyta</taxon>
        <taxon>Tracheophyta</taxon>
        <taxon>Spermatophyta</taxon>
        <taxon>Magnoliopsida</taxon>
        <taxon>eudicotyledons</taxon>
        <taxon>Gunneridae</taxon>
        <taxon>Pentapetalae</taxon>
        <taxon>rosids</taxon>
        <taxon>fabids</taxon>
        <taxon>Fabales</taxon>
        <taxon>Fabaceae</taxon>
        <taxon>Papilionoideae</taxon>
        <taxon>50 kb inversion clade</taxon>
        <taxon>NPAAA clade</taxon>
        <taxon>Hologalegina</taxon>
        <taxon>IRL clade</taxon>
        <taxon>Trifolieae</taxon>
        <taxon>Trifolium</taxon>
    </lineage>
</organism>
<sequence length="53" mass="5597">MSSIRNDHSLASIGSYCPSKVGGFILQNSRKIGSLLEPEAELPARVVAGVELV</sequence>
<accession>A0A392W7L7</accession>
<dbReference type="AlphaFoldDB" id="A0A392W7L7"/>